<accession>A0A1G7B0H7</accession>
<keyword evidence="2" id="KW-1185">Reference proteome</keyword>
<evidence type="ECO:0000313" key="2">
    <source>
        <dbReference type="Proteomes" id="UP000183685"/>
    </source>
</evidence>
<name>A0A1G7B0H7_9PROT</name>
<dbReference type="STRING" id="637679.GCA_001550055_03463"/>
<sequence length="70" mass="8266">MSTEYAKSIEFEVFARAVLSLPNLNQLPKARVALNNYDRHAIQQNWPRDCHVLAKELRKYWQERTANQGH</sequence>
<dbReference type="AlphaFoldDB" id="A0A1G7B0H7"/>
<dbReference type="Proteomes" id="UP000183685">
    <property type="component" value="Unassembled WGS sequence"/>
</dbReference>
<organism evidence="1 2">
    <name type="scientific">Kordiimonas lacus</name>
    <dbReference type="NCBI Taxonomy" id="637679"/>
    <lineage>
        <taxon>Bacteria</taxon>
        <taxon>Pseudomonadati</taxon>
        <taxon>Pseudomonadota</taxon>
        <taxon>Alphaproteobacteria</taxon>
        <taxon>Kordiimonadales</taxon>
        <taxon>Kordiimonadaceae</taxon>
        <taxon>Kordiimonas</taxon>
    </lineage>
</organism>
<proteinExistence type="predicted"/>
<reference evidence="1 2" key="1">
    <citation type="submission" date="2016-10" db="EMBL/GenBank/DDBJ databases">
        <authorList>
            <person name="de Groot N.N."/>
        </authorList>
    </citation>
    <scope>NUCLEOTIDE SEQUENCE [LARGE SCALE GENOMIC DNA]</scope>
    <source>
        <strain evidence="1 2">CGMCC 1.9109</strain>
    </source>
</reference>
<gene>
    <name evidence="1" type="ORF">SAMN04488071_2298</name>
</gene>
<evidence type="ECO:0000313" key="1">
    <source>
        <dbReference type="EMBL" id="SDE20452.1"/>
    </source>
</evidence>
<protein>
    <submittedName>
        <fullName evidence="1">Uncharacterized protein</fullName>
    </submittedName>
</protein>
<dbReference type="EMBL" id="FNAK01000005">
    <property type="protein sequence ID" value="SDE20452.1"/>
    <property type="molecule type" value="Genomic_DNA"/>
</dbReference>